<name>A0ABS3XBL4_9ACTN</name>
<proteinExistence type="predicted"/>
<accession>A0ABS3XBL4</accession>
<gene>
    <name evidence="2" type="ORF">ITI46_13930</name>
</gene>
<sequence>MTSERPDQPSQQPTGYGPWWSELNAVGGIVLILLGIGTAVFLFLGPWKPQEHLGVLHGAAKIVAIGLVVAGTALMARRRGGVDG</sequence>
<dbReference type="EMBL" id="JADKMA010000059">
    <property type="protein sequence ID" value="MBO8192758.1"/>
    <property type="molecule type" value="Genomic_DNA"/>
</dbReference>
<protein>
    <recommendedName>
        <fullName evidence="4">Integral membrane protein</fullName>
    </recommendedName>
</protein>
<feature type="transmembrane region" description="Helical" evidence="1">
    <location>
        <begin position="25"/>
        <end position="44"/>
    </location>
</feature>
<evidence type="ECO:0000256" key="1">
    <source>
        <dbReference type="SAM" id="Phobius"/>
    </source>
</evidence>
<dbReference type="RefSeq" id="WP_209239840.1">
    <property type="nucleotide sequence ID" value="NZ_JADKMA010000059.1"/>
</dbReference>
<keyword evidence="1" id="KW-1133">Transmembrane helix</keyword>
<feature type="transmembrane region" description="Helical" evidence="1">
    <location>
        <begin position="56"/>
        <end position="76"/>
    </location>
</feature>
<keyword evidence="3" id="KW-1185">Reference proteome</keyword>
<reference evidence="2 3" key="1">
    <citation type="submission" date="2020-11" db="EMBL/GenBank/DDBJ databases">
        <title>Streptomyces spirodelae sp. nov., isolated from duckweed.</title>
        <authorList>
            <person name="Saimee Y."/>
            <person name="Duangmal K."/>
        </authorList>
    </citation>
    <scope>NUCLEOTIDE SEQUENCE [LARGE SCALE GENOMIC DNA]</scope>
    <source>
        <strain evidence="2 3">S16-07</strain>
    </source>
</reference>
<evidence type="ECO:0008006" key="4">
    <source>
        <dbReference type="Google" id="ProtNLM"/>
    </source>
</evidence>
<evidence type="ECO:0000313" key="2">
    <source>
        <dbReference type="EMBL" id="MBO8192758.1"/>
    </source>
</evidence>
<keyword evidence="1" id="KW-0812">Transmembrane</keyword>
<organism evidence="2 3">
    <name type="scientific">Streptomyces oryzae</name>
    <dbReference type="NCBI Taxonomy" id="1434886"/>
    <lineage>
        <taxon>Bacteria</taxon>
        <taxon>Bacillati</taxon>
        <taxon>Actinomycetota</taxon>
        <taxon>Actinomycetes</taxon>
        <taxon>Kitasatosporales</taxon>
        <taxon>Streptomycetaceae</taxon>
        <taxon>Streptomyces</taxon>
    </lineage>
</organism>
<keyword evidence="1" id="KW-0472">Membrane</keyword>
<comment type="caution">
    <text evidence="2">The sequence shown here is derived from an EMBL/GenBank/DDBJ whole genome shotgun (WGS) entry which is preliminary data.</text>
</comment>
<evidence type="ECO:0000313" key="3">
    <source>
        <dbReference type="Proteomes" id="UP001519064"/>
    </source>
</evidence>
<dbReference type="Proteomes" id="UP001519064">
    <property type="component" value="Unassembled WGS sequence"/>
</dbReference>